<feature type="region of interest" description="Disordered" evidence="1">
    <location>
        <begin position="163"/>
        <end position="185"/>
    </location>
</feature>
<dbReference type="PANTHER" id="PTHR34351:SF2">
    <property type="entry name" value="DUF58 DOMAIN-CONTAINING PROTEIN"/>
    <property type="match status" value="1"/>
</dbReference>
<comment type="caution">
    <text evidence="3">The sequence shown here is derived from an EMBL/GenBank/DDBJ whole genome shotgun (WGS) entry which is preliminary data.</text>
</comment>
<evidence type="ECO:0000256" key="2">
    <source>
        <dbReference type="SAM" id="Phobius"/>
    </source>
</evidence>
<sequence length="454" mass="48608">MLLLMAVTGGLYMWRGGESLLLLLTAGGVVMSGGLLMQLCGPRRVSVQRTIVPARLSAGDDAVVEVQISFAARIPLPWMIVTDYWSGGSHQELLFPGFRRSFKYSYELLSVPRGVHQLHGCSITWGDLPGLFTGGCQPGGKADFKVLPRALYMGTVVPDTGLLPGDRVSGRGNHSSPQAADIRDYAPGDPFSRIHWKSSARKGNLQSRVPEREAGQMTCIVLASSPADYEIPGGAHPPRSQRRSVIPAFEQAVSATMGLLLSAERTGSYIQLFSGGWPEGMARHEGLGQIPGRVRDLLTEIAPSGSQSLSRLLEDASQSWIPGMTVSVVTGRLEEESARTLARFLVQGIRVELYYVWDQPSPSRTQGSPVRSPAGAAGTLPELSRSSRLAPEGWETTGQHDPAAYGNSRPPASDTIAGSLMRLGARIHCLGYAAPAQGYKGAEPDGFPDNSTSC</sequence>
<protein>
    <submittedName>
        <fullName evidence="3">Uncharacterized protein (DUF58 family)</fullName>
    </submittedName>
</protein>
<proteinExistence type="predicted"/>
<keyword evidence="2" id="KW-1133">Transmembrane helix</keyword>
<feature type="transmembrane region" description="Helical" evidence="2">
    <location>
        <begin position="20"/>
        <end position="40"/>
    </location>
</feature>
<feature type="region of interest" description="Disordered" evidence="1">
    <location>
        <begin position="361"/>
        <end position="412"/>
    </location>
</feature>
<dbReference type="Proteomes" id="UP000773462">
    <property type="component" value="Unassembled WGS sequence"/>
</dbReference>
<keyword evidence="2" id="KW-0812">Transmembrane</keyword>
<evidence type="ECO:0000256" key="1">
    <source>
        <dbReference type="SAM" id="MobiDB-lite"/>
    </source>
</evidence>
<reference evidence="3 4" key="1">
    <citation type="submission" date="2021-03" db="EMBL/GenBank/DDBJ databases">
        <title>Genomic Encyclopedia of Type Strains, Phase IV (KMG-IV): sequencing the most valuable type-strain genomes for metagenomic binning, comparative biology and taxonomic classification.</title>
        <authorList>
            <person name="Goeker M."/>
        </authorList>
    </citation>
    <scope>NUCLEOTIDE SEQUENCE [LARGE SCALE GENOMIC DNA]</scope>
    <source>
        <strain evidence="3 4">DSM 101953</strain>
    </source>
</reference>
<gene>
    <name evidence="3" type="ORF">J2Z70_005161</name>
</gene>
<keyword evidence="4" id="KW-1185">Reference proteome</keyword>
<organism evidence="3 4">
    <name type="scientific">Paenibacillus silagei</name>
    <dbReference type="NCBI Taxonomy" id="1670801"/>
    <lineage>
        <taxon>Bacteria</taxon>
        <taxon>Bacillati</taxon>
        <taxon>Bacillota</taxon>
        <taxon>Bacilli</taxon>
        <taxon>Bacillales</taxon>
        <taxon>Paenibacillaceae</taxon>
        <taxon>Paenibacillus</taxon>
    </lineage>
</organism>
<accession>A0ABS4NY44</accession>
<name>A0ABS4NY44_9BACL</name>
<keyword evidence="2" id="KW-0472">Membrane</keyword>
<evidence type="ECO:0000313" key="3">
    <source>
        <dbReference type="EMBL" id="MBP2114976.1"/>
    </source>
</evidence>
<dbReference type="PANTHER" id="PTHR34351">
    <property type="entry name" value="SLR1927 PROTEIN-RELATED"/>
    <property type="match status" value="1"/>
</dbReference>
<evidence type="ECO:0000313" key="4">
    <source>
        <dbReference type="Proteomes" id="UP000773462"/>
    </source>
</evidence>
<dbReference type="EMBL" id="JAGGLV010000022">
    <property type="protein sequence ID" value="MBP2114976.1"/>
    <property type="molecule type" value="Genomic_DNA"/>
</dbReference>